<dbReference type="EMBL" id="CP064787">
    <property type="protein sequence ID" value="QSG07178.1"/>
    <property type="molecule type" value="Genomic_DNA"/>
</dbReference>
<name>A0A897N4M1_9EURY</name>
<evidence type="ECO:0000256" key="1">
    <source>
        <dbReference type="SAM" id="MobiDB-lite"/>
    </source>
</evidence>
<protein>
    <submittedName>
        <fullName evidence="2">Uncharacterized protein</fullName>
    </submittedName>
</protein>
<evidence type="ECO:0000313" key="2">
    <source>
        <dbReference type="EMBL" id="QSG07178.1"/>
    </source>
</evidence>
<gene>
    <name evidence="2" type="ORF">HSR121_2860</name>
</gene>
<feature type="region of interest" description="Disordered" evidence="1">
    <location>
        <begin position="1"/>
        <end position="40"/>
    </location>
</feature>
<sequence length="40" mass="4267">MLADVAPVADERPFRPVGSAITGTKEKAHGFSRVEDVKPS</sequence>
<feature type="compositionally biased region" description="Basic and acidic residues" evidence="1">
    <location>
        <begin position="24"/>
        <end position="40"/>
    </location>
</feature>
<evidence type="ECO:0000313" key="3">
    <source>
        <dbReference type="Proteomes" id="UP000663525"/>
    </source>
</evidence>
<proteinExistence type="predicted"/>
<dbReference type="Proteomes" id="UP000663525">
    <property type="component" value="Chromosome"/>
</dbReference>
<reference evidence="2" key="1">
    <citation type="submission" date="2020-11" db="EMBL/GenBank/DDBJ databases">
        <title>Carbohydrate-dependent, anaerobic sulfur respiration: A novel catabolism in halophilic archaea.</title>
        <authorList>
            <person name="Sorokin D.Y."/>
            <person name="Messina E."/>
            <person name="Smedile F."/>
            <person name="La Cono V."/>
            <person name="Hallsworth J.E."/>
            <person name="Yakimov M.M."/>
        </authorList>
    </citation>
    <scope>NUCLEOTIDE SEQUENCE</scope>
    <source>
        <strain evidence="2">HSR12-1</strain>
    </source>
</reference>
<organism evidence="2 3">
    <name type="scientific">Halapricum desulfuricans</name>
    <dbReference type="NCBI Taxonomy" id="2841257"/>
    <lineage>
        <taxon>Archaea</taxon>
        <taxon>Methanobacteriati</taxon>
        <taxon>Methanobacteriota</taxon>
        <taxon>Stenosarchaea group</taxon>
        <taxon>Halobacteria</taxon>
        <taxon>Halobacteriales</taxon>
        <taxon>Haloarculaceae</taxon>
        <taxon>Halapricum</taxon>
    </lineage>
</organism>
<accession>A0A897N4M1</accession>
<dbReference type="AlphaFoldDB" id="A0A897N4M1"/>